<dbReference type="InterPro" id="IPR004895">
    <property type="entry name" value="Prenylated_rab_accept_PRA1"/>
</dbReference>
<dbReference type="GO" id="GO:0016020">
    <property type="term" value="C:membrane"/>
    <property type="evidence" value="ECO:0007669"/>
    <property type="project" value="UniProtKB-SubCell"/>
</dbReference>
<accession>A0A2P6U4A8</accession>
<feature type="compositionally biased region" description="Basic and acidic residues" evidence="7">
    <location>
        <begin position="530"/>
        <end position="539"/>
    </location>
</feature>
<dbReference type="Proteomes" id="UP000239899">
    <property type="component" value="Unassembled WGS sequence"/>
</dbReference>
<feature type="compositionally biased region" description="Low complexity" evidence="7">
    <location>
        <begin position="428"/>
        <end position="440"/>
    </location>
</feature>
<sequence length="628" mass="69079">MGWLLRRSPLSSGVPLEGSDTVQGLRNLERMRLAELLQEPTSVTFASGRAGTSSTATNGGGWRRRFQRYRGPFIEQLAVEDLKADPKPWAVFWRGSESGRWAAAYNLPASLDVLHERTEENFVSFLPNYLRLAAAVLLATFYLRPQALLGAAALAVSMYRSISRALEGQAADAAAAQGGPRGRGGGNRGTAALAGAAGGAAADPNEQLITAGLTVVTWVLVAYTRCMPILILGMAASLVAVLVHCGLRRAPSEYRYKGRQLLGFTLRQLLGQEPVPEGCRPADLFREIVQASGQAAAARWQWAKRYARYYMLTAWDALRHPRSLLPPSTSSGLSAGGTEGSTEPGDVSQPLLASSSSLAASAQKDTADLHDSGNDLHGQAVQQRRRRRKQRPQPHDQQEGEEEEEQQQQQQPTGRRRAPKQRGKPPEAAEAQAGQQQGQERVGSGPAAVEEQSRINGRHQPRSLETRQKMSASRKAMLERVGGFSPEWRQALSEAASRRRWGLDVRYRMSCTHSNRSPEVRAKMAAAQQRRRERERAQREAGAASGLQPGSTALPPAWLNEGLARERAVIEMSRLRRELAAWLPEFEAQYGRVSVAELERTNPAMYQKYVRFTNLRNAIRQWGSSGQK</sequence>
<dbReference type="GO" id="GO:0016192">
    <property type="term" value="P:vesicle-mediated transport"/>
    <property type="evidence" value="ECO:0007669"/>
    <property type="project" value="UniProtKB-ARBA"/>
</dbReference>
<comment type="function">
    <text evidence="1">May be involved in both secretory and endocytic intracellular trafficking in the endosomal/prevacuolar compartments.</text>
</comment>
<feature type="compositionally biased region" description="Low complexity" evidence="7">
    <location>
        <begin position="351"/>
        <end position="362"/>
    </location>
</feature>
<evidence type="ECO:0000313" key="8">
    <source>
        <dbReference type="EMBL" id="PRW61142.1"/>
    </source>
</evidence>
<keyword evidence="9" id="KW-1185">Reference proteome</keyword>
<evidence type="ECO:0000256" key="2">
    <source>
        <dbReference type="ARBA" id="ARBA00004141"/>
    </source>
</evidence>
<comment type="similarity">
    <text evidence="3">Belongs to the PRA1 family.</text>
</comment>
<evidence type="ECO:0000313" key="9">
    <source>
        <dbReference type="Proteomes" id="UP000239899"/>
    </source>
</evidence>
<reference evidence="8 9" key="1">
    <citation type="journal article" date="2018" name="Plant J.">
        <title>Genome sequences of Chlorella sorokiniana UTEX 1602 and Micractinium conductrix SAG 241.80: implications to maltose excretion by a green alga.</title>
        <authorList>
            <person name="Arriola M.B."/>
            <person name="Velmurugan N."/>
            <person name="Zhang Y."/>
            <person name="Plunkett M.H."/>
            <person name="Hondzo H."/>
            <person name="Barney B.M."/>
        </authorList>
    </citation>
    <scope>NUCLEOTIDE SEQUENCE [LARGE SCALE GENOMIC DNA]</scope>
    <source>
        <strain evidence="9">UTEX 1602</strain>
    </source>
</reference>
<comment type="subcellular location">
    <subcellularLocation>
        <location evidence="2">Membrane</location>
        <topology evidence="2">Multi-pass membrane protein</topology>
    </subcellularLocation>
</comment>
<name>A0A2P6U4A8_CHLSO</name>
<feature type="compositionally biased region" description="Basic and acidic residues" evidence="7">
    <location>
        <begin position="365"/>
        <end position="374"/>
    </location>
</feature>
<dbReference type="OrthoDB" id="515142at2759"/>
<feature type="region of interest" description="Disordered" evidence="7">
    <location>
        <begin position="516"/>
        <end position="552"/>
    </location>
</feature>
<comment type="caution">
    <text evidence="8">The sequence shown here is derived from an EMBL/GenBank/DDBJ whole genome shotgun (WGS) entry which is preliminary data.</text>
</comment>
<evidence type="ECO:0000256" key="6">
    <source>
        <dbReference type="ARBA" id="ARBA00023136"/>
    </source>
</evidence>
<evidence type="ECO:0000256" key="5">
    <source>
        <dbReference type="ARBA" id="ARBA00022989"/>
    </source>
</evidence>
<keyword evidence="4" id="KW-0812">Transmembrane</keyword>
<evidence type="ECO:0000256" key="4">
    <source>
        <dbReference type="ARBA" id="ARBA00022692"/>
    </source>
</evidence>
<evidence type="ECO:0000256" key="7">
    <source>
        <dbReference type="SAM" id="MobiDB-lite"/>
    </source>
</evidence>
<dbReference type="Pfam" id="PF03208">
    <property type="entry name" value="PRA1"/>
    <property type="match status" value="1"/>
</dbReference>
<keyword evidence="5" id="KW-1133">Transmembrane helix</keyword>
<dbReference type="AlphaFoldDB" id="A0A2P6U4A8"/>
<evidence type="ECO:0000256" key="3">
    <source>
        <dbReference type="ARBA" id="ARBA00006483"/>
    </source>
</evidence>
<keyword evidence="6" id="KW-0472">Membrane</keyword>
<evidence type="ECO:0000256" key="1">
    <source>
        <dbReference type="ARBA" id="ARBA00002501"/>
    </source>
</evidence>
<dbReference type="GO" id="GO:0005783">
    <property type="term" value="C:endoplasmic reticulum"/>
    <property type="evidence" value="ECO:0007669"/>
    <property type="project" value="UniProtKB-ARBA"/>
</dbReference>
<gene>
    <name evidence="8" type="ORF">C2E21_0485</name>
</gene>
<feature type="compositionally biased region" description="Basic residues" evidence="7">
    <location>
        <begin position="414"/>
        <end position="423"/>
    </location>
</feature>
<feature type="region of interest" description="Disordered" evidence="7">
    <location>
        <begin position="327"/>
        <end position="476"/>
    </location>
</feature>
<dbReference type="EMBL" id="LHPG02000001">
    <property type="protein sequence ID" value="PRW61142.1"/>
    <property type="molecule type" value="Genomic_DNA"/>
</dbReference>
<organism evidence="8 9">
    <name type="scientific">Chlorella sorokiniana</name>
    <name type="common">Freshwater green alga</name>
    <dbReference type="NCBI Taxonomy" id="3076"/>
    <lineage>
        <taxon>Eukaryota</taxon>
        <taxon>Viridiplantae</taxon>
        <taxon>Chlorophyta</taxon>
        <taxon>core chlorophytes</taxon>
        <taxon>Trebouxiophyceae</taxon>
        <taxon>Chlorellales</taxon>
        <taxon>Chlorellaceae</taxon>
        <taxon>Chlorella clade</taxon>
        <taxon>Chlorella</taxon>
    </lineage>
</organism>
<protein>
    <submittedName>
        <fullName evidence="8">Prenylated rab acceptor PRA1 isoform B</fullName>
    </submittedName>
</protein>
<feature type="compositionally biased region" description="Basic residues" evidence="7">
    <location>
        <begin position="383"/>
        <end position="392"/>
    </location>
</feature>
<proteinExistence type="inferred from homology"/>